<keyword evidence="2" id="KW-1185">Reference proteome</keyword>
<name>A0A5A7PVI9_STRAF</name>
<organism evidence="1 2">
    <name type="scientific">Striga asiatica</name>
    <name type="common">Asiatic witchweed</name>
    <name type="synonym">Buchnera asiatica</name>
    <dbReference type="NCBI Taxonomy" id="4170"/>
    <lineage>
        <taxon>Eukaryota</taxon>
        <taxon>Viridiplantae</taxon>
        <taxon>Streptophyta</taxon>
        <taxon>Embryophyta</taxon>
        <taxon>Tracheophyta</taxon>
        <taxon>Spermatophyta</taxon>
        <taxon>Magnoliopsida</taxon>
        <taxon>eudicotyledons</taxon>
        <taxon>Gunneridae</taxon>
        <taxon>Pentapetalae</taxon>
        <taxon>asterids</taxon>
        <taxon>lamiids</taxon>
        <taxon>Lamiales</taxon>
        <taxon>Orobanchaceae</taxon>
        <taxon>Buchnereae</taxon>
        <taxon>Striga</taxon>
    </lineage>
</organism>
<sequence>MYIVYGQQLCAIIITLFCQNTDQTSKFSKDNRSNHQNPKGDSEELNLSIHVNFTKRILYLHNVYNTFSAVSVSCILTELNQTGRSKTYNPQDLKQNFAQSLHIPRLPKRK</sequence>
<protein>
    <submittedName>
        <fullName evidence="1">Solute carrier organic anion transporter family member 1C1</fullName>
    </submittedName>
</protein>
<dbReference type="EMBL" id="BKCP01005195">
    <property type="protein sequence ID" value="GER36676.1"/>
    <property type="molecule type" value="Genomic_DNA"/>
</dbReference>
<proteinExistence type="predicted"/>
<gene>
    <name evidence="1" type="ORF">STAS_13031</name>
</gene>
<dbReference type="OrthoDB" id="1892195at2759"/>
<accession>A0A5A7PVI9</accession>
<evidence type="ECO:0000313" key="1">
    <source>
        <dbReference type="EMBL" id="GER36676.1"/>
    </source>
</evidence>
<dbReference type="AlphaFoldDB" id="A0A5A7PVI9"/>
<dbReference type="Proteomes" id="UP000325081">
    <property type="component" value="Unassembled WGS sequence"/>
</dbReference>
<comment type="caution">
    <text evidence="1">The sequence shown here is derived from an EMBL/GenBank/DDBJ whole genome shotgun (WGS) entry which is preliminary data.</text>
</comment>
<reference evidence="2" key="1">
    <citation type="journal article" date="2019" name="Curr. Biol.">
        <title>Genome Sequence of Striga asiatica Provides Insight into the Evolution of Plant Parasitism.</title>
        <authorList>
            <person name="Yoshida S."/>
            <person name="Kim S."/>
            <person name="Wafula E.K."/>
            <person name="Tanskanen J."/>
            <person name="Kim Y.M."/>
            <person name="Honaas L."/>
            <person name="Yang Z."/>
            <person name="Spallek T."/>
            <person name="Conn C.E."/>
            <person name="Ichihashi Y."/>
            <person name="Cheong K."/>
            <person name="Cui S."/>
            <person name="Der J.P."/>
            <person name="Gundlach H."/>
            <person name="Jiao Y."/>
            <person name="Hori C."/>
            <person name="Ishida J.K."/>
            <person name="Kasahara H."/>
            <person name="Kiba T."/>
            <person name="Kim M.S."/>
            <person name="Koo N."/>
            <person name="Laohavisit A."/>
            <person name="Lee Y.H."/>
            <person name="Lumba S."/>
            <person name="McCourt P."/>
            <person name="Mortimer J.C."/>
            <person name="Mutuku J.M."/>
            <person name="Nomura T."/>
            <person name="Sasaki-Sekimoto Y."/>
            <person name="Seto Y."/>
            <person name="Wang Y."/>
            <person name="Wakatake T."/>
            <person name="Sakakibara H."/>
            <person name="Demura T."/>
            <person name="Yamaguchi S."/>
            <person name="Yoneyama K."/>
            <person name="Manabe R.I."/>
            <person name="Nelson D.C."/>
            <person name="Schulman A.H."/>
            <person name="Timko M.P."/>
            <person name="dePamphilis C.W."/>
            <person name="Choi D."/>
            <person name="Shirasu K."/>
        </authorList>
    </citation>
    <scope>NUCLEOTIDE SEQUENCE [LARGE SCALE GENOMIC DNA]</scope>
    <source>
        <strain evidence="2">cv. UVA1</strain>
    </source>
</reference>
<evidence type="ECO:0000313" key="2">
    <source>
        <dbReference type="Proteomes" id="UP000325081"/>
    </source>
</evidence>